<dbReference type="RefSeq" id="WP_012914983.1">
    <property type="nucleotide sequence ID" value="NC_013722.1"/>
</dbReference>
<feature type="compositionally biased region" description="Polar residues" evidence="1">
    <location>
        <begin position="135"/>
        <end position="145"/>
    </location>
</feature>
<reference evidence="2 3" key="1">
    <citation type="journal article" date="2009" name="BMC Genomics">
        <title>The complete genome sequence of Xanthomonas albilineans provides new insights into the reductive genome evolution of the xylem-limited Xanthomonadaceae.</title>
        <authorList>
            <person name="Pieretti I."/>
            <person name="Royer M."/>
            <person name="Barbe V."/>
            <person name="Carrere S."/>
            <person name="Koebnik R."/>
            <person name="Cociancich S."/>
            <person name="Couloux A."/>
            <person name="Darrasse A."/>
            <person name="Gouzy J."/>
            <person name="Jacques M.A."/>
            <person name="Lauber E."/>
            <person name="Manceau C."/>
            <person name="Mangenot S."/>
            <person name="Poussier S."/>
            <person name="Segurens B."/>
            <person name="Szurek B."/>
            <person name="Verdier V."/>
            <person name="Arlat M."/>
            <person name="Rott P."/>
        </authorList>
    </citation>
    <scope>NUCLEOTIDE SEQUENCE [LARGE SCALE GENOMIC DNA]</scope>
    <source>
        <strain evidence="3">GPE PC73 / CFBP 7063</strain>
    </source>
</reference>
<gene>
    <name evidence="2" type="ordered locus">XALc_0431</name>
</gene>
<dbReference type="STRING" id="380358.XALC_0431"/>
<name>D2UBS4_XANAP</name>
<keyword evidence="3" id="KW-1185">Reference proteome</keyword>
<dbReference type="Proteomes" id="UP000001890">
    <property type="component" value="Chromosome"/>
</dbReference>
<dbReference type="EMBL" id="FP565176">
    <property type="protein sequence ID" value="CBA14966.1"/>
    <property type="molecule type" value="Genomic_DNA"/>
</dbReference>
<evidence type="ECO:0000313" key="3">
    <source>
        <dbReference type="Proteomes" id="UP000001890"/>
    </source>
</evidence>
<feature type="compositionally biased region" description="Basic and acidic residues" evidence="1">
    <location>
        <begin position="120"/>
        <end position="129"/>
    </location>
</feature>
<evidence type="ECO:0000256" key="1">
    <source>
        <dbReference type="SAM" id="MobiDB-lite"/>
    </source>
</evidence>
<evidence type="ECO:0000313" key="2">
    <source>
        <dbReference type="EMBL" id="CBA14966.1"/>
    </source>
</evidence>
<organism evidence="2 3">
    <name type="scientific">Xanthomonas albilineans (strain GPE PC73 / CFBP 7063)</name>
    <dbReference type="NCBI Taxonomy" id="380358"/>
    <lineage>
        <taxon>Bacteria</taxon>
        <taxon>Pseudomonadati</taxon>
        <taxon>Pseudomonadota</taxon>
        <taxon>Gammaproteobacteria</taxon>
        <taxon>Lysobacterales</taxon>
        <taxon>Lysobacteraceae</taxon>
        <taxon>Xanthomonas</taxon>
    </lineage>
</organism>
<dbReference type="KEGG" id="xal:XALC_0431"/>
<accession>D2UBS4</accession>
<dbReference type="GeneID" id="57875739"/>
<evidence type="ECO:0008006" key="4">
    <source>
        <dbReference type="Google" id="ProtNLM"/>
    </source>
</evidence>
<feature type="region of interest" description="Disordered" evidence="1">
    <location>
        <begin position="89"/>
        <end position="145"/>
    </location>
</feature>
<sequence length="145" mass="15421">MKLDQLQHRVARAEAVLEGRREQMRTHWTTLQQGWREGWTPLRIVVVGLGIGFLVGRAEPVAALGKLGGARWLQMLSALYKLLNAATASSNAPERAADTTQAPAGTAPHAAPADTSTTARHGDPLDASRPDAPNPTDTATALSEP</sequence>
<dbReference type="AlphaFoldDB" id="D2UBS4"/>
<feature type="compositionally biased region" description="Low complexity" evidence="1">
    <location>
        <begin position="99"/>
        <end position="113"/>
    </location>
</feature>
<protein>
    <recommendedName>
        <fullName evidence="4">Protein sip-5</fullName>
    </recommendedName>
</protein>
<proteinExistence type="predicted"/>